<protein>
    <recommendedName>
        <fullName evidence="2">separase</fullName>
        <ecNumber evidence="2">3.4.22.49</ecNumber>
    </recommendedName>
</protein>
<dbReference type="EC" id="3.4.22.49" evidence="2"/>
<dbReference type="GO" id="GO:0005737">
    <property type="term" value="C:cytoplasm"/>
    <property type="evidence" value="ECO:0007669"/>
    <property type="project" value="TreeGrafter"/>
</dbReference>
<dbReference type="Proteomes" id="UP000509704">
    <property type="component" value="Chromosome 2"/>
</dbReference>
<evidence type="ECO:0000256" key="3">
    <source>
        <dbReference type="ARBA" id="ARBA00022801"/>
    </source>
</evidence>
<organism evidence="6 7">
    <name type="scientific">Zygotorulaspora mrakii</name>
    <name type="common">Zygosaccharomyces mrakii</name>
    <dbReference type="NCBI Taxonomy" id="42260"/>
    <lineage>
        <taxon>Eukaryota</taxon>
        <taxon>Fungi</taxon>
        <taxon>Dikarya</taxon>
        <taxon>Ascomycota</taxon>
        <taxon>Saccharomycotina</taxon>
        <taxon>Saccharomycetes</taxon>
        <taxon>Saccharomycetales</taxon>
        <taxon>Saccharomycetaceae</taxon>
        <taxon>Zygotorulaspora</taxon>
    </lineage>
</organism>
<dbReference type="GO" id="GO:0072686">
    <property type="term" value="C:mitotic spindle"/>
    <property type="evidence" value="ECO:0007669"/>
    <property type="project" value="TreeGrafter"/>
</dbReference>
<comment type="catalytic activity">
    <reaction evidence="1">
        <text>All bonds known to be hydrolyzed by this endopeptidase have arginine in P1 and an acidic residue in P4. P6 is often occupied by an acidic residue or by a hydroxy-amino-acid residue, the phosphorylation of which enhances cleavage.</text>
        <dbReference type="EC" id="3.4.22.49"/>
    </reaction>
</comment>
<dbReference type="GeneID" id="59235226"/>
<dbReference type="GO" id="GO:0006508">
    <property type="term" value="P:proteolysis"/>
    <property type="evidence" value="ECO:0007669"/>
    <property type="project" value="InterPro"/>
</dbReference>
<sequence length="1618" mass="186099">MPKPEEPLNEISLNTPAGKHYGLTMALDKLSEIKSSKEDNSSKEQNTAGYVAVRLSKISILLRQKGANKLGARECFTELYRVFTEGHSTSFIKPLVKQHLTLIVNLLNENQPLEASREILHLYNETNMDRSETLHDILLNDYTACNAYYLSTLKVLVMQVLLKTKTSDDYQHTLILLFSMDRRYLLKDPKLKIHSVVKLLLNFFTQLPEIKLLLGVKFLQYIHQFNLPFDTYVRNMGEESFKQQLRLYIPISSEVCQLHLKSFYASYLGTLSADETSPASEILELYSTTPTSGTSIQSLLALDPSSLGTSICHYSTNVPIDLARQCLHDTRMSKCDALQRLKVLWNCIRFNGQTNDKSKVRLLDGTLLFLNSSLHDLRKATADLFDLLIILIECCFDISEHKRLGNVTNILFNGYVVLREYKFIEMAASVESRIFLMDNERNEKSIRKIAEKFEKYISNTPDLRKKLEIFSKIFNFHFLQYDESLPGLQNSCHYIYLKCYRKLKLKSFVNFTCCSEVMLALFYARCPLTATSDVKMWSPMAKMLYFCISGMFYLGSININPPADKYHMLYKYEVLIKTCYCFNLEMSKHSNSNLSTITRSYIEKWIHKCSPIKEKISYFETDFVRMLLQYLEFNHFDKLLIELIAALKVKVLYFSPLITEIGSYEINAYTSLQLSERIASMKNDPILHLELTTISLETLIHHVGTRIGLFSWENDSDSFEKMFTATLPKVRGEIFDIDNKQQVPVSTYVKILLLNVKILITASKFHMKRNDMVAAVTESKKALKLSISLLKKIDKISQGSRLKLIQCLAQSFMHLIKLYIHVGISRDCEFYIKELSRVICELGEPSVVFHCLTFLYKYYDMTGQENLKLAALKKSNKTFDFIDGHSNILALTTFFFINKEPNKIFESLKLFFGNTIEETFFPYYWRLKLGQDIEDQKCPDCFKEINTINKINNQYRKILKSMEKDPFFKNVFESLLAIPSCQLPGSVAVPDLSGNPEYATPCKNQTNNIISPTSRSSNMTPRGKNLKQKFDRTAAVSNLVRLKKAIESVKIGFLKNEDLTRVSSLYSLTLSLLSNIGTFILSKNDLLEQFALSELPKSLPMYYDKKLNVISNDIYDEFTLLPLNEYSDPVSTEKQKLIRAQKAIASNETPFNIISLDICPVTENLLLSRTDSITNKKIHVRIPLDRVYTRDLDSMNLTFSAAKDELSNIIEESNKTTSLEVTSSINSKEERKRWWQMRHNLDIRLEELLSKIQTFWFSSFKAFFSPEVIDQSAIEAFKLNFNHILHQNLPSRKQQGNSESFLQIDDWIIEWIMKLDPQDVNFVSMVEDLMYFILDILLFHGEENAYDEIDFSVIHIKIEEQIRKFQSHVANSTRFQHTFLIVSGSLHMFPWECLPFFKYLSITRIPSYGCLDDLLRESDHRVFLPISLQSRISMILNPHGDLSKTESRFAGKFRQIATSIPNSKVIINEKPTEELFLQSLEDSNLFIYLGHGGGEQYARLKEIKRLDSIAPSFLLGCSSAFMSSYGKLEPTGTIYAYLLAGCPLVLGNLWDVTDKDIDKFSESVFEKIGLMEKDLESAETLEQGYTISSAIAQSREVCFLKYLNGAAPVAYGLPIKFA</sequence>
<accession>A0A7H9AZP6</accession>
<name>A0A7H9AZP6_ZYGMR</name>
<dbReference type="PANTHER" id="PTHR12792:SF0">
    <property type="entry name" value="SEPARIN"/>
    <property type="match status" value="1"/>
</dbReference>
<evidence type="ECO:0000256" key="1">
    <source>
        <dbReference type="ARBA" id="ARBA00000451"/>
    </source>
</evidence>
<keyword evidence="3" id="KW-0378">Hydrolase</keyword>
<dbReference type="InterPro" id="IPR005314">
    <property type="entry name" value="Peptidase_C50"/>
</dbReference>
<dbReference type="EMBL" id="CP058605">
    <property type="protein sequence ID" value="QLG71564.1"/>
    <property type="molecule type" value="Genomic_DNA"/>
</dbReference>
<keyword evidence="7" id="KW-1185">Reference proteome</keyword>
<evidence type="ECO:0000259" key="5">
    <source>
        <dbReference type="PROSITE" id="PS51700"/>
    </source>
</evidence>
<evidence type="ECO:0000256" key="2">
    <source>
        <dbReference type="ARBA" id="ARBA00012489"/>
    </source>
</evidence>
<dbReference type="GO" id="GO:0005634">
    <property type="term" value="C:nucleus"/>
    <property type="evidence" value="ECO:0007669"/>
    <property type="project" value="InterPro"/>
</dbReference>
<dbReference type="PROSITE" id="PS51700">
    <property type="entry name" value="SEPARIN"/>
    <property type="match status" value="1"/>
</dbReference>
<dbReference type="GO" id="GO:0004197">
    <property type="term" value="F:cysteine-type endopeptidase activity"/>
    <property type="evidence" value="ECO:0007669"/>
    <property type="project" value="InterPro"/>
</dbReference>
<dbReference type="InterPro" id="IPR030397">
    <property type="entry name" value="SEPARIN_core_dom"/>
</dbReference>
<evidence type="ECO:0000313" key="6">
    <source>
        <dbReference type="EMBL" id="QLG71564.1"/>
    </source>
</evidence>
<reference evidence="6 7" key="1">
    <citation type="submission" date="2020-07" db="EMBL/GenBank/DDBJ databases">
        <title>The yeast mating-type switching endonuclease HO is a domesticated member of an unorthodox homing genetic element family.</title>
        <authorList>
            <person name="Coughlan A.Y."/>
            <person name="Lombardi L."/>
            <person name="Braun-Galleani S."/>
            <person name="Martos A.R."/>
            <person name="Galeote V."/>
            <person name="Bigey F."/>
            <person name="Dequin S."/>
            <person name="Byrne K.P."/>
            <person name="Wolfe K.H."/>
        </authorList>
    </citation>
    <scope>NUCLEOTIDE SEQUENCE [LARGE SCALE GENOMIC DNA]</scope>
    <source>
        <strain evidence="6 7">NRRL Y-6702</strain>
    </source>
</reference>
<dbReference type="RefSeq" id="XP_037143292.1">
    <property type="nucleotide sequence ID" value="XM_037287397.1"/>
</dbReference>
<gene>
    <name evidence="6" type="ORF">HG535_0B06080</name>
</gene>
<dbReference type="GO" id="GO:0051307">
    <property type="term" value="P:meiotic chromosome separation"/>
    <property type="evidence" value="ECO:0007669"/>
    <property type="project" value="TreeGrafter"/>
</dbReference>
<feature type="domain" description="Peptidase C50" evidence="5">
    <location>
        <begin position="1429"/>
        <end position="1528"/>
    </location>
</feature>
<dbReference type="GO" id="GO:0044732">
    <property type="term" value="C:mitotic spindle pole body"/>
    <property type="evidence" value="ECO:0007669"/>
    <property type="project" value="TreeGrafter"/>
</dbReference>
<dbReference type="KEGG" id="zmk:HG535_0B06080"/>
<keyword evidence="4" id="KW-0159">Chromosome partition</keyword>
<evidence type="ECO:0000256" key="4">
    <source>
        <dbReference type="ARBA" id="ARBA00022829"/>
    </source>
</evidence>
<dbReference type="Pfam" id="PF03568">
    <property type="entry name" value="Separin_C"/>
    <property type="match status" value="1"/>
</dbReference>
<dbReference type="OrthoDB" id="10255632at2759"/>
<dbReference type="PANTHER" id="PTHR12792">
    <property type="entry name" value="EXTRA SPINDLE POLES 1-RELATED"/>
    <property type="match status" value="1"/>
</dbReference>
<evidence type="ECO:0000313" key="7">
    <source>
        <dbReference type="Proteomes" id="UP000509704"/>
    </source>
</evidence>
<proteinExistence type="predicted"/>